<evidence type="ECO:0000313" key="2">
    <source>
        <dbReference type="Proteomes" id="UP001501758"/>
    </source>
</evidence>
<dbReference type="EMBL" id="BAAAGE010000001">
    <property type="protein sequence ID" value="GAA0714636.1"/>
    <property type="molecule type" value="Genomic_DNA"/>
</dbReference>
<evidence type="ECO:0000313" key="1">
    <source>
        <dbReference type="EMBL" id="GAA0714636.1"/>
    </source>
</evidence>
<evidence type="ECO:0008006" key="3">
    <source>
        <dbReference type="Google" id="ProtNLM"/>
    </source>
</evidence>
<comment type="caution">
    <text evidence="1">The sequence shown here is derived from an EMBL/GenBank/DDBJ whole genome shotgun (WGS) entry which is preliminary data.</text>
</comment>
<dbReference type="Proteomes" id="UP001501758">
    <property type="component" value="Unassembled WGS sequence"/>
</dbReference>
<proteinExistence type="predicted"/>
<name>A0ABP3TPL9_9FLAO</name>
<reference evidence="2" key="1">
    <citation type="journal article" date="2019" name="Int. J. Syst. Evol. Microbiol.">
        <title>The Global Catalogue of Microorganisms (GCM) 10K type strain sequencing project: providing services to taxonomists for standard genome sequencing and annotation.</title>
        <authorList>
            <consortium name="The Broad Institute Genomics Platform"/>
            <consortium name="The Broad Institute Genome Sequencing Center for Infectious Disease"/>
            <person name="Wu L."/>
            <person name="Ma J."/>
        </authorList>
    </citation>
    <scope>NUCLEOTIDE SEQUENCE [LARGE SCALE GENOMIC DNA]</scope>
    <source>
        <strain evidence="2">JCM 15974</strain>
    </source>
</reference>
<sequence length="124" mass="13702">MKKLLLILLVVCSACNLDEQETLDPIFCTDELRPGLEITVLSSVDSSIITSGITVVAKDGEYTETLVNFNETTIFVGAFERTGTYFITITGEGFQEFSSTMPIIVDKDICHVITESREIIIQSN</sequence>
<accession>A0ABP3TPL9</accession>
<organism evidence="1 2">
    <name type="scientific">Aquimarina litoralis</name>
    <dbReference type="NCBI Taxonomy" id="584605"/>
    <lineage>
        <taxon>Bacteria</taxon>
        <taxon>Pseudomonadati</taxon>
        <taxon>Bacteroidota</taxon>
        <taxon>Flavobacteriia</taxon>
        <taxon>Flavobacteriales</taxon>
        <taxon>Flavobacteriaceae</taxon>
        <taxon>Aquimarina</taxon>
    </lineage>
</organism>
<keyword evidence="2" id="KW-1185">Reference proteome</keyword>
<gene>
    <name evidence="1" type="ORF">GCM10009430_08100</name>
</gene>
<protein>
    <recommendedName>
        <fullName evidence="3">Carboxypeptidase regulatory-like domain-containing protein</fullName>
    </recommendedName>
</protein>